<reference evidence="4 5" key="1">
    <citation type="submission" date="2019-09" db="EMBL/GenBank/DDBJ databases">
        <title>A chromosome-level genome assembly of the Chinese tupelo Nyssa sinensis.</title>
        <authorList>
            <person name="Yang X."/>
            <person name="Kang M."/>
            <person name="Yang Y."/>
            <person name="Xiong H."/>
            <person name="Wang M."/>
            <person name="Zhang Z."/>
            <person name="Wang Z."/>
            <person name="Wu H."/>
            <person name="Ma T."/>
            <person name="Liu J."/>
            <person name="Xi Z."/>
        </authorList>
    </citation>
    <scope>NUCLEOTIDE SEQUENCE [LARGE SCALE GENOMIC DNA]</scope>
    <source>
        <strain evidence="4">J267</strain>
        <tissue evidence="4">Leaf</tissue>
    </source>
</reference>
<dbReference type="AlphaFoldDB" id="A0A5J4Z9G8"/>
<organism evidence="4 5">
    <name type="scientific">Nyssa sinensis</name>
    <dbReference type="NCBI Taxonomy" id="561372"/>
    <lineage>
        <taxon>Eukaryota</taxon>
        <taxon>Viridiplantae</taxon>
        <taxon>Streptophyta</taxon>
        <taxon>Embryophyta</taxon>
        <taxon>Tracheophyta</taxon>
        <taxon>Spermatophyta</taxon>
        <taxon>Magnoliopsida</taxon>
        <taxon>eudicotyledons</taxon>
        <taxon>Gunneridae</taxon>
        <taxon>Pentapetalae</taxon>
        <taxon>asterids</taxon>
        <taxon>Cornales</taxon>
        <taxon>Nyssaceae</taxon>
        <taxon>Nyssa</taxon>
    </lineage>
</organism>
<evidence type="ECO:0000256" key="2">
    <source>
        <dbReference type="SAM" id="MobiDB-lite"/>
    </source>
</evidence>
<dbReference type="Gene3D" id="3.40.50.300">
    <property type="entry name" value="P-loop containing nucleotide triphosphate hydrolases"/>
    <property type="match status" value="1"/>
</dbReference>
<dbReference type="EMBL" id="CM018052">
    <property type="protein sequence ID" value="KAA8515393.1"/>
    <property type="molecule type" value="Genomic_DNA"/>
</dbReference>
<dbReference type="Pfam" id="PF00931">
    <property type="entry name" value="NB-ARC"/>
    <property type="match status" value="1"/>
</dbReference>
<keyword evidence="5" id="KW-1185">Reference proteome</keyword>
<feature type="domain" description="NB-ARC" evidence="3">
    <location>
        <begin position="202"/>
        <end position="331"/>
    </location>
</feature>
<sequence>MVTARPQMANEIEYYLLTEVNNVIAAAEEAEQSFGTKLVILRTQLQDLKKLLERKPNPEVENVTKATLYGLKNVLTEWLEQPRNHSSSSSPAALISATKNLCSNLQKIKKEIKQGDLRSGPEGSVSLHSNFQESAQKKETYRWSSRSVDVAKVHGLDHQVMSLQRLLVGRQSDNDFKAIGIFGKTGVGKTTLCQPREDVDNRKEIVKRMLMCLGVEEEIINSVNQSRGLDGLLCALHLELKGKRYLVVLDDAWSTDDFCKNLEFSCLPQDGKWGEKLAYGLPKGYGGSVIVTSRSKEVATNMVNKENIRHLPLSDPDSCWLIFKDSAMKEETEFPSENLKKEIFKDCAGIPSIAKMLGQLMQQQLENKRGVDQSQQEANQQEDKQSTR</sequence>
<feature type="region of interest" description="Disordered" evidence="2">
    <location>
        <begin position="365"/>
        <end position="388"/>
    </location>
</feature>
<name>A0A5J4Z9G8_9ASTE</name>
<dbReference type="Proteomes" id="UP000325577">
    <property type="component" value="Linkage Group LG9"/>
</dbReference>
<evidence type="ECO:0000313" key="5">
    <source>
        <dbReference type="Proteomes" id="UP000325577"/>
    </source>
</evidence>
<evidence type="ECO:0000313" key="4">
    <source>
        <dbReference type="EMBL" id="KAA8515393.1"/>
    </source>
</evidence>
<dbReference type="GO" id="GO:0043531">
    <property type="term" value="F:ADP binding"/>
    <property type="evidence" value="ECO:0007669"/>
    <property type="project" value="InterPro"/>
</dbReference>
<dbReference type="InterPro" id="IPR027417">
    <property type="entry name" value="P-loop_NTPase"/>
</dbReference>
<protein>
    <recommendedName>
        <fullName evidence="3">NB-ARC domain-containing protein</fullName>
    </recommendedName>
</protein>
<proteinExistence type="predicted"/>
<dbReference type="PANTHER" id="PTHR36766:SF41">
    <property type="entry name" value="AAA+ ATPASE DOMAIN-CONTAINING PROTEIN"/>
    <property type="match status" value="1"/>
</dbReference>
<feature type="region of interest" description="Disordered" evidence="2">
    <location>
        <begin position="114"/>
        <end position="133"/>
    </location>
</feature>
<dbReference type="PRINTS" id="PR00364">
    <property type="entry name" value="DISEASERSIST"/>
</dbReference>
<dbReference type="InterPro" id="IPR002182">
    <property type="entry name" value="NB-ARC"/>
</dbReference>
<gene>
    <name evidence="4" type="ORF">F0562_018996</name>
</gene>
<evidence type="ECO:0000256" key="1">
    <source>
        <dbReference type="ARBA" id="ARBA00022821"/>
    </source>
</evidence>
<keyword evidence="1" id="KW-0611">Plant defense</keyword>
<dbReference type="SUPFAM" id="SSF52540">
    <property type="entry name" value="P-loop containing nucleoside triphosphate hydrolases"/>
    <property type="match status" value="1"/>
</dbReference>
<evidence type="ECO:0000259" key="3">
    <source>
        <dbReference type="Pfam" id="PF00931"/>
    </source>
</evidence>
<dbReference type="PANTHER" id="PTHR36766">
    <property type="entry name" value="PLANT BROAD-SPECTRUM MILDEW RESISTANCE PROTEIN RPW8"/>
    <property type="match status" value="1"/>
</dbReference>
<dbReference type="GO" id="GO:0006952">
    <property type="term" value="P:defense response"/>
    <property type="evidence" value="ECO:0007669"/>
    <property type="project" value="UniProtKB-KW"/>
</dbReference>
<accession>A0A5J4Z9G8</accession>
<dbReference type="OrthoDB" id="1900634at2759"/>